<dbReference type="Pfam" id="PF00172">
    <property type="entry name" value="Zn_clus"/>
    <property type="match status" value="1"/>
</dbReference>
<keyword evidence="5" id="KW-0804">Transcription</keyword>
<name>A0AAE0NQL9_9PEZI</name>
<evidence type="ECO:0000256" key="2">
    <source>
        <dbReference type="ARBA" id="ARBA00022833"/>
    </source>
</evidence>
<dbReference type="Proteomes" id="UP001285441">
    <property type="component" value="Unassembled WGS sequence"/>
</dbReference>
<evidence type="ECO:0000256" key="3">
    <source>
        <dbReference type="ARBA" id="ARBA00023015"/>
    </source>
</evidence>
<evidence type="ECO:0000259" key="7">
    <source>
        <dbReference type="PROSITE" id="PS50048"/>
    </source>
</evidence>
<dbReference type="InterPro" id="IPR001138">
    <property type="entry name" value="Zn2Cys6_DnaBD"/>
</dbReference>
<keyword evidence="4" id="KW-0238">DNA-binding</keyword>
<sequence length="603" mass="66728">MVLAANNIAAVPRRKKTKTGCRTCKIRRVKCDEDRPACRRCMSTGRVCDGYGIWGGGGNAYGSVERAASSTVHASRQDPSLAKNWTPAVVPGMTNQEKAALDFFRARTAPKLPGVFNSDFWDTLVFQVGFTEPAVLHAIIALAATHRREIGGSWLASSVRNCDDTIPDANERLAMQQYNKAIASLRCHFKKKDRQSVRIALISCMVFISIELLRGDFKTGLVHLQSGLKLLQEIQGEGWPMPSLERTAATIMLQPHPKSVDDYLVEAFTRLNVQSALFGQGFEYLYKVGQGGPSGAEYNIPHVFESMNSARQHLDALINGVYFLSAEINRFTHTHGILQVPHHFGQRKEWLQASLSSWLDAYSSMTSLHYLVSTKVIPKNLVSSIGPPLLRLYHTMATIMAATCLRGTDETVFDSHTADFATILDQAIELWTRAAHVMGIANGCGIRELDISFTIDMGFIPPLYYTALKCRVPRFRRHAIEFLLAAPHREGLWDGSLAAAVAQKVIEIEEMCFYDSMAGVDLNHRDPPTPIPSKVPPLDKLPLIPGSSRVNEVNVLLPEGVGIGRAEMVYKQFIRSGKGGDDEDGEWYIKAIGLDFNASVPRL</sequence>
<keyword evidence="9" id="KW-1185">Reference proteome</keyword>
<dbReference type="GO" id="GO:0003677">
    <property type="term" value="F:DNA binding"/>
    <property type="evidence" value="ECO:0007669"/>
    <property type="project" value="UniProtKB-KW"/>
</dbReference>
<dbReference type="PROSITE" id="PS00463">
    <property type="entry name" value="ZN2_CY6_FUNGAL_1"/>
    <property type="match status" value="1"/>
</dbReference>
<dbReference type="Pfam" id="PF11951">
    <property type="entry name" value="Fungal_trans_2"/>
    <property type="match status" value="1"/>
</dbReference>
<organism evidence="8 9">
    <name type="scientific">Podospora didyma</name>
    <dbReference type="NCBI Taxonomy" id="330526"/>
    <lineage>
        <taxon>Eukaryota</taxon>
        <taxon>Fungi</taxon>
        <taxon>Dikarya</taxon>
        <taxon>Ascomycota</taxon>
        <taxon>Pezizomycotina</taxon>
        <taxon>Sordariomycetes</taxon>
        <taxon>Sordariomycetidae</taxon>
        <taxon>Sordariales</taxon>
        <taxon>Podosporaceae</taxon>
        <taxon>Podospora</taxon>
    </lineage>
</organism>
<reference evidence="8" key="2">
    <citation type="submission" date="2023-06" db="EMBL/GenBank/DDBJ databases">
        <authorList>
            <consortium name="Lawrence Berkeley National Laboratory"/>
            <person name="Haridas S."/>
            <person name="Hensen N."/>
            <person name="Bonometti L."/>
            <person name="Westerberg I."/>
            <person name="Brannstrom I.O."/>
            <person name="Guillou S."/>
            <person name="Cros-Aarteil S."/>
            <person name="Calhoun S."/>
            <person name="Kuo A."/>
            <person name="Mondo S."/>
            <person name="Pangilinan J."/>
            <person name="Riley R."/>
            <person name="LaButti K."/>
            <person name="Andreopoulos B."/>
            <person name="Lipzen A."/>
            <person name="Chen C."/>
            <person name="Yanf M."/>
            <person name="Daum C."/>
            <person name="Ng V."/>
            <person name="Clum A."/>
            <person name="Steindorff A."/>
            <person name="Ohm R."/>
            <person name="Martin F."/>
            <person name="Silar P."/>
            <person name="Natvig D."/>
            <person name="Lalanne C."/>
            <person name="Gautier V."/>
            <person name="Ament-velasquez S.L."/>
            <person name="Kruys A."/>
            <person name="Hutchinson M.I."/>
            <person name="Powell A.J."/>
            <person name="Barry K."/>
            <person name="Miller A.N."/>
            <person name="Grigoriev I.V."/>
            <person name="Debuchy R."/>
            <person name="Gladieux P."/>
            <person name="Thoren M.H."/>
            <person name="Johannesson H."/>
        </authorList>
    </citation>
    <scope>NUCLEOTIDE SEQUENCE</scope>
    <source>
        <strain evidence="8">CBS 232.78</strain>
    </source>
</reference>
<keyword evidence="3" id="KW-0805">Transcription regulation</keyword>
<dbReference type="GO" id="GO:0000981">
    <property type="term" value="F:DNA-binding transcription factor activity, RNA polymerase II-specific"/>
    <property type="evidence" value="ECO:0007669"/>
    <property type="project" value="InterPro"/>
</dbReference>
<keyword evidence="6" id="KW-0539">Nucleus</keyword>
<evidence type="ECO:0000313" key="9">
    <source>
        <dbReference type="Proteomes" id="UP001285441"/>
    </source>
</evidence>
<dbReference type="SMART" id="SM00066">
    <property type="entry name" value="GAL4"/>
    <property type="match status" value="1"/>
</dbReference>
<evidence type="ECO:0000256" key="5">
    <source>
        <dbReference type="ARBA" id="ARBA00023163"/>
    </source>
</evidence>
<dbReference type="InterPro" id="IPR052360">
    <property type="entry name" value="Transcr_Regulatory_Proteins"/>
</dbReference>
<dbReference type="Gene3D" id="4.10.240.10">
    <property type="entry name" value="Zn(2)-C6 fungal-type DNA-binding domain"/>
    <property type="match status" value="1"/>
</dbReference>
<dbReference type="AlphaFoldDB" id="A0AAE0NQL9"/>
<evidence type="ECO:0000256" key="6">
    <source>
        <dbReference type="ARBA" id="ARBA00023242"/>
    </source>
</evidence>
<dbReference type="PROSITE" id="PS50048">
    <property type="entry name" value="ZN2_CY6_FUNGAL_2"/>
    <property type="match status" value="1"/>
</dbReference>
<feature type="domain" description="Zn(2)-C6 fungal-type" evidence="7">
    <location>
        <begin position="20"/>
        <end position="48"/>
    </location>
</feature>
<keyword evidence="2" id="KW-0862">Zinc</keyword>
<reference evidence="8" key="1">
    <citation type="journal article" date="2023" name="Mol. Phylogenet. Evol.">
        <title>Genome-scale phylogeny and comparative genomics of the fungal order Sordariales.</title>
        <authorList>
            <person name="Hensen N."/>
            <person name="Bonometti L."/>
            <person name="Westerberg I."/>
            <person name="Brannstrom I.O."/>
            <person name="Guillou S."/>
            <person name="Cros-Aarteil S."/>
            <person name="Calhoun S."/>
            <person name="Haridas S."/>
            <person name="Kuo A."/>
            <person name="Mondo S."/>
            <person name="Pangilinan J."/>
            <person name="Riley R."/>
            <person name="LaButti K."/>
            <person name="Andreopoulos B."/>
            <person name="Lipzen A."/>
            <person name="Chen C."/>
            <person name="Yan M."/>
            <person name="Daum C."/>
            <person name="Ng V."/>
            <person name="Clum A."/>
            <person name="Steindorff A."/>
            <person name="Ohm R.A."/>
            <person name="Martin F."/>
            <person name="Silar P."/>
            <person name="Natvig D.O."/>
            <person name="Lalanne C."/>
            <person name="Gautier V."/>
            <person name="Ament-Velasquez S.L."/>
            <person name="Kruys A."/>
            <person name="Hutchinson M.I."/>
            <person name="Powell A.J."/>
            <person name="Barry K."/>
            <person name="Miller A.N."/>
            <person name="Grigoriev I.V."/>
            <person name="Debuchy R."/>
            <person name="Gladieux P."/>
            <person name="Hiltunen Thoren M."/>
            <person name="Johannesson H."/>
        </authorList>
    </citation>
    <scope>NUCLEOTIDE SEQUENCE</scope>
    <source>
        <strain evidence="8">CBS 232.78</strain>
    </source>
</reference>
<dbReference type="EMBL" id="JAULSW010000004">
    <property type="protein sequence ID" value="KAK3385891.1"/>
    <property type="molecule type" value="Genomic_DNA"/>
</dbReference>
<dbReference type="PANTHER" id="PTHR36206:SF16">
    <property type="entry name" value="TRANSCRIPTION FACTOR DOMAIN-CONTAINING PROTEIN-RELATED"/>
    <property type="match status" value="1"/>
</dbReference>
<keyword evidence="1" id="KW-0479">Metal-binding</keyword>
<dbReference type="GO" id="GO:0008270">
    <property type="term" value="F:zinc ion binding"/>
    <property type="evidence" value="ECO:0007669"/>
    <property type="project" value="InterPro"/>
</dbReference>
<evidence type="ECO:0000313" key="8">
    <source>
        <dbReference type="EMBL" id="KAK3385891.1"/>
    </source>
</evidence>
<dbReference type="SUPFAM" id="SSF57701">
    <property type="entry name" value="Zn2/Cys6 DNA-binding domain"/>
    <property type="match status" value="1"/>
</dbReference>
<dbReference type="PANTHER" id="PTHR36206">
    <property type="entry name" value="ASPERCRYPTIN BIOSYNTHESIS CLUSTER-SPECIFIC TRANSCRIPTION REGULATOR ATNN-RELATED"/>
    <property type="match status" value="1"/>
</dbReference>
<evidence type="ECO:0000256" key="4">
    <source>
        <dbReference type="ARBA" id="ARBA00023125"/>
    </source>
</evidence>
<protein>
    <recommendedName>
        <fullName evidence="7">Zn(2)-C6 fungal-type domain-containing protein</fullName>
    </recommendedName>
</protein>
<dbReference type="CDD" id="cd00067">
    <property type="entry name" value="GAL4"/>
    <property type="match status" value="1"/>
</dbReference>
<dbReference type="InterPro" id="IPR036864">
    <property type="entry name" value="Zn2-C6_fun-type_DNA-bd_sf"/>
</dbReference>
<evidence type="ECO:0000256" key="1">
    <source>
        <dbReference type="ARBA" id="ARBA00022723"/>
    </source>
</evidence>
<proteinExistence type="predicted"/>
<dbReference type="InterPro" id="IPR021858">
    <property type="entry name" value="Fun_TF"/>
</dbReference>
<accession>A0AAE0NQL9</accession>
<comment type="caution">
    <text evidence="8">The sequence shown here is derived from an EMBL/GenBank/DDBJ whole genome shotgun (WGS) entry which is preliminary data.</text>
</comment>
<gene>
    <name evidence="8" type="ORF">B0H63DRAFT_393780</name>
</gene>